<evidence type="ECO:0000259" key="2">
    <source>
        <dbReference type="PROSITE" id="PS51144"/>
    </source>
</evidence>
<dbReference type="Gene3D" id="3.10.200.10">
    <property type="entry name" value="Alpha carbonic anhydrase"/>
    <property type="match status" value="1"/>
</dbReference>
<dbReference type="CDD" id="cd00326">
    <property type="entry name" value="alpha_CA"/>
    <property type="match status" value="1"/>
</dbReference>
<dbReference type="OrthoDB" id="429145at2759"/>
<dbReference type="InParanoid" id="A0A139WMC5"/>
<evidence type="ECO:0000313" key="3">
    <source>
        <dbReference type="EMBL" id="KYB29100.1"/>
    </source>
</evidence>
<organism evidence="3 4">
    <name type="scientific">Tribolium castaneum</name>
    <name type="common">Red flour beetle</name>
    <dbReference type="NCBI Taxonomy" id="7070"/>
    <lineage>
        <taxon>Eukaryota</taxon>
        <taxon>Metazoa</taxon>
        <taxon>Ecdysozoa</taxon>
        <taxon>Arthropoda</taxon>
        <taxon>Hexapoda</taxon>
        <taxon>Insecta</taxon>
        <taxon>Pterygota</taxon>
        <taxon>Neoptera</taxon>
        <taxon>Endopterygota</taxon>
        <taxon>Coleoptera</taxon>
        <taxon>Polyphaga</taxon>
        <taxon>Cucujiformia</taxon>
        <taxon>Tenebrionidae</taxon>
        <taxon>Tenebrionidae incertae sedis</taxon>
        <taxon>Tribolium</taxon>
    </lineage>
</organism>
<dbReference type="EMBL" id="KQ971312">
    <property type="protein sequence ID" value="KYB29100.1"/>
    <property type="molecule type" value="Genomic_DNA"/>
</dbReference>
<dbReference type="OMA" id="AGLCKEY"/>
<name>A0A139WMC5_TRICA</name>
<dbReference type="InterPro" id="IPR036398">
    <property type="entry name" value="CA_dom_sf"/>
</dbReference>
<sequence>MQSPINITEELISQHFTPFYFCGYNQMYNAAITYTEHGININFLDSELPKVSGAGLCKEYVLTALNFHWDSEHLIDNQRYPLEGQLIHYAKKYENFKNALNYKDGVAIFSTFFTITENSNDAFENLIETIPVIRMKIDHPVELLQPVIPRQFLSDKIGKFYRYNGSLTTPCFDETVIWTIFSTPNHLSQSQLERLQKNWEHLNKPRTCNYRELQDDNDRRIYFSVI</sequence>
<dbReference type="KEGG" id="tca:103315169"/>
<dbReference type="Proteomes" id="UP000007266">
    <property type="component" value="Linkage group 2"/>
</dbReference>
<dbReference type="Pfam" id="PF00194">
    <property type="entry name" value="Carb_anhydrase"/>
    <property type="match status" value="1"/>
</dbReference>
<keyword evidence="4" id="KW-1185">Reference proteome</keyword>
<dbReference type="STRING" id="7070.A0A139WMC5"/>
<dbReference type="InterPro" id="IPR023561">
    <property type="entry name" value="Carbonic_anhydrase_a-class"/>
</dbReference>
<dbReference type="AlphaFoldDB" id="A0A139WMC5"/>
<dbReference type="SUPFAM" id="SSF51069">
    <property type="entry name" value="Carbonic anhydrase"/>
    <property type="match status" value="1"/>
</dbReference>
<protein>
    <submittedName>
        <fullName evidence="3">Carbonic anhydrase 15-like protein</fullName>
    </submittedName>
</protein>
<evidence type="ECO:0000256" key="1">
    <source>
        <dbReference type="ARBA" id="ARBA00010718"/>
    </source>
</evidence>
<reference evidence="3 4" key="2">
    <citation type="journal article" date="2010" name="Nucleic Acids Res.">
        <title>BeetleBase in 2010: revisions to provide comprehensive genomic information for Tribolium castaneum.</title>
        <authorList>
            <person name="Kim H.S."/>
            <person name="Murphy T."/>
            <person name="Xia J."/>
            <person name="Caragea D."/>
            <person name="Park Y."/>
            <person name="Beeman R.W."/>
            <person name="Lorenzen M.D."/>
            <person name="Butcher S."/>
            <person name="Manak J.R."/>
            <person name="Brown S.J."/>
        </authorList>
    </citation>
    <scope>GENOME REANNOTATION</scope>
    <source>
        <strain evidence="3 4">Georgia GA2</strain>
    </source>
</reference>
<gene>
    <name evidence="3" type="primary">AUGUSTUS-3.0.2_34551</name>
    <name evidence="3" type="ORF">TcasGA2_TC034551</name>
</gene>
<dbReference type="GO" id="GO:0016836">
    <property type="term" value="F:hydro-lyase activity"/>
    <property type="evidence" value="ECO:0000318"/>
    <property type="project" value="GO_Central"/>
</dbReference>
<dbReference type="InterPro" id="IPR001148">
    <property type="entry name" value="CA_dom"/>
</dbReference>
<accession>A0A139WMC5</accession>
<reference evidence="3 4" key="1">
    <citation type="journal article" date="2008" name="Nature">
        <title>The genome of the model beetle and pest Tribolium castaneum.</title>
        <authorList>
            <consortium name="Tribolium Genome Sequencing Consortium"/>
            <person name="Richards S."/>
            <person name="Gibbs R.A."/>
            <person name="Weinstock G.M."/>
            <person name="Brown S.J."/>
            <person name="Denell R."/>
            <person name="Beeman R.W."/>
            <person name="Gibbs R."/>
            <person name="Beeman R.W."/>
            <person name="Brown S.J."/>
            <person name="Bucher G."/>
            <person name="Friedrich M."/>
            <person name="Grimmelikhuijzen C.J."/>
            <person name="Klingler M."/>
            <person name="Lorenzen M."/>
            <person name="Richards S."/>
            <person name="Roth S."/>
            <person name="Schroder R."/>
            <person name="Tautz D."/>
            <person name="Zdobnov E.M."/>
            <person name="Muzny D."/>
            <person name="Gibbs R.A."/>
            <person name="Weinstock G.M."/>
            <person name="Attaway T."/>
            <person name="Bell S."/>
            <person name="Buhay C.J."/>
            <person name="Chandrabose M.N."/>
            <person name="Chavez D."/>
            <person name="Clerk-Blankenburg K.P."/>
            <person name="Cree A."/>
            <person name="Dao M."/>
            <person name="Davis C."/>
            <person name="Chacko J."/>
            <person name="Dinh H."/>
            <person name="Dugan-Rocha S."/>
            <person name="Fowler G."/>
            <person name="Garner T.T."/>
            <person name="Garnes J."/>
            <person name="Gnirke A."/>
            <person name="Hawes A."/>
            <person name="Hernandez J."/>
            <person name="Hines S."/>
            <person name="Holder M."/>
            <person name="Hume J."/>
            <person name="Jhangiani S.N."/>
            <person name="Joshi V."/>
            <person name="Khan Z.M."/>
            <person name="Jackson L."/>
            <person name="Kovar C."/>
            <person name="Kowis A."/>
            <person name="Lee S."/>
            <person name="Lewis L.R."/>
            <person name="Margolis J."/>
            <person name="Morgan M."/>
            <person name="Nazareth L.V."/>
            <person name="Nguyen N."/>
            <person name="Okwuonu G."/>
            <person name="Parker D."/>
            <person name="Richards S."/>
            <person name="Ruiz S.J."/>
            <person name="Santibanez J."/>
            <person name="Savard J."/>
            <person name="Scherer S.E."/>
            <person name="Schneider B."/>
            <person name="Sodergren E."/>
            <person name="Tautz D."/>
            <person name="Vattahil S."/>
            <person name="Villasana D."/>
            <person name="White C.S."/>
            <person name="Wright R."/>
            <person name="Park Y."/>
            <person name="Beeman R.W."/>
            <person name="Lord J."/>
            <person name="Oppert B."/>
            <person name="Lorenzen M."/>
            <person name="Brown S."/>
            <person name="Wang L."/>
            <person name="Savard J."/>
            <person name="Tautz D."/>
            <person name="Richards S."/>
            <person name="Weinstock G."/>
            <person name="Gibbs R.A."/>
            <person name="Liu Y."/>
            <person name="Worley K."/>
            <person name="Weinstock G."/>
            <person name="Elsik C.G."/>
            <person name="Reese J.T."/>
            <person name="Elhaik E."/>
            <person name="Landan G."/>
            <person name="Graur D."/>
            <person name="Arensburger P."/>
            <person name="Atkinson P."/>
            <person name="Beeman R.W."/>
            <person name="Beidler J."/>
            <person name="Brown S.J."/>
            <person name="Demuth J.P."/>
            <person name="Drury D.W."/>
            <person name="Du Y.Z."/>
            <person name="Fujiwara H."/>
            <person name="Lorenzen M."/>
            <person name="Maselli V."/>
            <person name="Osanai M."/>
            <person name="Park Y."/>
            <person name="Robertson H.M."/>
            <person name="Tu Z."/>
            <person name="Wang J.J."/>
            <person name="Wang S."/>
            <person name="Richards S."/>
            <person name="Song H."/>
            <person name="Zhang L."/>
            <person name="Sodergren E."/>
            <person name="Werner D."/>
            <person name="Stanke M."/>
            <person name="Morgenstern B."/>
            <person name="Solovyev V."/>
            <person name="Kosarev P."/>
            <person name="Brown G."/>
            <person name="Chen H.C."/>
            <person name="Ermolaeva O."/>
            <person name="Hlavina W."/>
            <person name="Kapustin Y."/>
            <person name="Kiryutin B."/>
            <person name="Kitts P."/>
            <person name="Maglott D."/>
            <person name="Pruitt K."/>
            <person name="Sapojnikov V."/>
            <person name="Souvorov A."/>
            <person name="Mackey A.J."/>
            <person name="Waterhouse R.M."/>
            <person name="Wyder S."/>
            <person name="Zdobnov E.M."/>
            <person name="Zdobnov E.M."/>
            <person name="Wyder S."/>
            <person name="Kriventseva E.V."/>
            <person name="Kadowaki T."/>
            <person name="Bork P."/>
            <person name="Aranda M."/>
            <person name="Bao R."/>
            <person name="Beermann A."/>
            <person name="Berns N."/>
            <person name="Bolognesi R."/>
            <person name="Bonneton F."/>
            <person name="Bopp D."/>
            <person name="Brown S.J."/>
            <person name="Bucher G."/>
            <person name="Butts T."/>
            <person name="Chaumot A."/>
            <person name="Denell R.E."/>
            <person name="Ferrier D.E."/>
            <person name="Friedrich M."/>
            <person name="Gordon C.M."/>
            <person name="Jindra M."/>
            <person name="Klingler M."/>
            <person name="Lan Q."/>
            <person name="Lattorff H.M."/>
            <person name="Laudet V."/>
            <person name="von Levetsow C."/>
            <person name="Liu Z."/>
            <person name="Lutz R."/>
            <person name="Lynch J.A."/>
            <person name="da Fonseca R.N."/>
            <person name="Posnien N."/>
            <person name="Reuter R."/>
            <person name="Roth S."/>
            <person name="Savard J."/>
            <person name="Schinko J.B."/>
            <person name="Schmitt C."/>
            <person name="Schoppmeier M."/>
            <person name="Schroder R."/>
            <person name="Shippy T.D."/>
            <person name="Simonnet F."/>
            <person name="Marques-Souza H."/>
            <person name="Tautz D."/>
            <person name="Tomoyasu Y."/>
            <person name="Trauner J."/>
            <person name="Van der Zee M."/>
            <person name="Vervoort M."/>
            <person name="Wittkopp N."/>
            <person name="Wimmer E.A."/>
            <person name="Yang X."/>
            <person name="Jones A.K."/>
            <person name="Sattelle D.B."/>
            <person name="Ebert P.R."/>
            <person name="Nelson D."/>
            <person name="Scott J.G."/>
            <person name="Beeman R.W."/>
            <person name="Muthukrishnan S."/>
            <person name="Kramer K.J."/>
            <person name="Arakane Y."/>
            <person name="Beeman R.W."/>
            <person name="Zhu Q."/>
            <person name="Hogenkamp D."/>
            <person name="Dixit R."/>
            <person name="Oppert B."/>
            <person name="Jiang H."/>
            <person name="Zou Z."/>
            <person name="Marshall J."/>
            <person name="Elpidina E."/>
            <person name="Vinokurov K."/>
            <person name="Oppert C."/>
            <person name="Zou Z."/>
            <person name="Evans J."/>
            <person name="Lu Z."/>
            <person name="Zhao P."/>
            <person name="Sumathipala N."/>
            <person name="Altincicek B."/>
            <person name="Vilcinskas A."/>
            <person name="Williams M."/>
            <person name="Hultmark D."/>
            <person name="Hetru C."/>
            <person name="Jiang H."/>
            <person name="Grimmelikhuijzen C.J."/>
            <person name="Hauser F."/>
            <person name="Cazzamali G."/>
            <person name="Williamson M."/>
            <person name="Park Y."/>
            <person name="Li B."/>
            <person name="Tanaka Y."/>
            <person name="Predel R."/>
            <person name="Neupert S."/>
            <person name="Schachtner J."/>
            <person name="Verleyen P."/>
            <person name="Raible F."/>
            <person name="Bork P."/>
            <person name="Friedrich M."/>
            <person name="Walden K.K."/>
            <person name="Robertson H.M."/>
            <person name="Angeli S."/>
            <person name="Foret S."/>
            <person name="Bucher G."/>
            <person name="Schuetz S."/>
            <person name="Maleszka R."/>
            <person name="Wimmer E.A."/>
            <person name="Beeman R.W."/>
            <person name="Lorenzen M."/>
            <person name="Tomoyasu Y."/>
            <person name="Miller S.C."/>
            <person name="Grossmann D."/>
            <person name="Bucher G."/>
        </authorList>
    </citation>
    <scope>NUCLEOTIDE SEQUENCE [LARGE SCALE GENOMIC DNA]</scope>
    <source>
        <strain evidence="3 4">Georgia GA2</strain>
    </source>
</reference>
<comment type="similarity">
    <text evidence="1">Belongs to the alpha-carbonic anhydrase family.</text>
</comment>
<feature type="domain" description="Alpha-carbonic anhydrase" evidence="2">
    <location>
        <begin position="1"/>
        <end position="225"/>
    </location>
</feature>
<evidence type="ECO:0000313" key="4">
    <source>
        <dbReference type="Proteomes" id="UP000007266"/>
    </source>
</evidence>
<dbReference type="SMART" id="SM01057">
    <property type="entry name" value="Carb_anhydrase"/>
    <property type="match status" value="1"/>
</dbReference>
<dbReference type="PANTHER" id="PTHR18952:SF208">
    <property type="entry name" value="CARBONIC ANHYDRASE XA-RELATED"/>
    <property type="match status" value="1"/>
</dbReference>
<proteinExistence type="inferred from homology"/>
<dbReference type="PANTHER" id="PTHR18952">
    <property type="entry name" value="CARBONIC ANHYDRASE"/>
    <property type="match status" value="1"/>
</dbReference>
<dbReference type="PROSITE" id="PS51144">
    <property type="entry name" value="ALPHA_CA_2"/>
    <property type="match status" value="1"/>
</dbReference>
<dbReference type="GO" id="GO:0004089">
    <property type="term" value="F:carbonate dehydratase activity"/>
    <property type="evidence" value="ECO:0007669"/>
    <property type="project" value="InterPro"/>
</dbReference>
<dbReference type="GO" id="GO:0008270">
    <property type="term" value="F:zinc ion binding"/>
    <property type="evidence" value="ECO:0007669"/>
    <property type="project" value="InterPro"/>
</dbReference>